<dbReference type="GO" id="GO:0004407">
    <property type="term" value="F:histone deacetylase activity"/>
    <property type="evidence" value="ECO:0007669"/>
    <property type="project" value="InterPro"/>
</dbReference>
<keyword evidence="2" id="KW-0378">Hydrolase</keyword>
<dbReference type="CDD" id="cd09993">
    <property type="entry name" value="HDAC_classIV"/>
    <property type="match status" value="1"/>
</dbReference>
<protein>
    <submittedName>
        <fullName evidence="5">Acetoin utilization deacetylase AcuC-like enzyme</fullName>
    </submittedName>
</protein>
<feature type="region of interest" description="Disordered" evidence="3">
    <location>
        <begin position="18"/>
        <end position="40"/>
    </location>
</feature>
<dbReference type="InterPro" id="IPR044150">
    <property type="entry name" value="HDAC_classIV"/>
</dbReference>
<keyword evidence="6" id="KW-1185">Reference proteome</keyword>
<evidence type="ECO:0000313" key="5">
    <source>
        <dbReference type="EMBL" id="MBB5747612.1"/>
    </source>
</evidence>
<dbReference type="RefSeq" id="WP_343060459.1">
    <property type="nucleotide sequence ID" value="NZ_JACHOR010000006.1"/>
</dbReference>
<proteinExistence type="inferred from homology"/>
<reference evidence="5 6" key="1">
    <citation type="submission" date="2020-08" db="EMBL/GenBank/DDBJ databases">
        <title>Genomic Encyclopedia of Type Strains, Phase IV (KMG-IV): sequencing the most valuable type-strain genomes for metagenomic binning, comparative biology and taxonomic classification.</title>
        <authorList>
            <person name="Goeker M."/>
        </authorList>
    </citation>
    <scope>NUCLEOTIDE SEQUENCE [LARGE SCALE GENOMIC DNA]</scope>
    <source>
        <strain evidence="5 6">DSM 4737</strain>
    </source>
</reference>
<gene>
    <name evidence="5" type="ORF">GGR13_003240</name>
</gene>
<dbReference type="Gene3D" id="3.40.800.20">
    <property type="entry name" value="Histone deacetylase domain"/>
    <property type="match status" value="1"/>
</dbReference>
<evidence type="ECO:0000259" key="4">
    <source>
        <dbReference type="Pfam" id="PF00850"/>
    </source>
</evidence>
<sequence length="384" mass="41245">MALLIFAVIGTLAGREEPRAQPIPDAGRKERARTGPKGHFPGPAPATVSVIVAAYARVQHIAREAHSRSVIMSTPFPLPPIVYHPAYSAPLSPGHRFPMQKYARLAQLLEKEGLIGPEGLHIPELASFDMLAAVHDPMYVRQVLDVAVPAHVERVIGLPVTLDIVTRSQAEVGGTLLAARLALRHGLACNTAGGSHHAGPKGGSGFCVFNDVGVVARLMIDTGEIQRALVIDLDVHQGDGTAFIFENEPRVFTFSMHGAKNYPTRRGPSDLDIDLPDGTGDEAYLAELRAQIPGLLEHVRPDLVFYNAGVDPHETDSLGRLALTDQGLLARDTYVLATCLPFAPVVGVIGGGYEDIDRLANRHANLHRASVDVWRHGLAGRGRA</sequence>
<dbReference type="EMBL" id="JACHOR010000006">
    <property type="protein sequence ID" value="MBB5747612.1"/>
    <property type="molecule type" value="Genomic_DNA"/>
</dbReference>
<comment type="similarity">
    <text evidence="1">Belongs to the histone deacetylase family.</text>
</comment>
<dbReference type="PANTHER" id="PTHR10625">
    <property type="entry name" value="HISTONE DEACETYLASE HDAC1-RELATED"/>
    <property type="match status" value="1"/>
</dbReference>
<dbReference type="SUPFAM" id="SSF52768">
    <property type="entry name" value="Arginase/deacetylase"/>
    <property type="match status" value="1"/>
</dbReference>
<evidence type="ECO:0000256" key="3">
    <source>
        <dbReference type="SAM" id="MobiDB-lite"/>
    </source>
</evidence>
<dbReference type="AlphaFoldDB" id="A0A7W9FFN2"/>
<organism evidence="5 6">
    <name type="scientific">Brevundimonas variabilis</name>
    <dbReference type="NCBI Taxonomy" id="74312"/>
    <lineage>
        <taxon>Bacteria</taxon>
        <taxon>Pseudomonadati</taxon>
        <taxon>Pseudomonadota</taxon>
        <taxon>Alphaproteobacteria</taxon>
        <taxon>Caulobacterales</taxon>
        <taxon>Caulobacteraceae</taxon>
        <taxon>Brevundimonas</taxon>
    </lineage>
</organism>
<dbReference type="InterPro" id="IPR000286">
    <property type="entry name" value="HDACs"/>
</dbReference>
<evidence type="ECO:0000256" key="1">
    <source>
        <dbReference type="ARBA" id="ARBA00005947"/>
    </source>
</evidence>
<comment type="caution">
    <text evidence="5">The sequence shown here is derived from an EMBL/GenBank/DDBJ whole genome shotgun (WGS) entry which is preliminary data.</text>
</comment>
<evidence type="ECO:0000256" key="2">
    <source>
        <dbReference type="ARBA" id="ARBA00022801"/>
    </source>
</evidence>
<dbReference type="InterPro" id="IPR023801">
    <property type="entry name" value="His_deacetylse_dom"/>
</dbReference>
<dbReference type="PANTHER" id="PTHR10625:SF32">
    <property type="entry name" value="HISTONE DEACETYLASE"/>
    <property type="match status" value="1"/>
</dbReference>
<evidence type="ECO:0000313" key="6">
    <source>
        <dbReference type="Proteomes" id="UP000545037"/>
    </source>
</evidence>
<dbReference type="Proteomes" id="UP000545037">
    <property type="component" value="Unassembled WGS sequence"/>
</dbReference>
<dbReference type="InterPro" id="IPR037138">
    <property type="entry name" value="His_deacetylse_dom_sf"/>
</dbReference>
<dbReference type="PRINTS" id="PR01270">
    <property type="entry name" value="HDASUPER"/>
</dbReference>
<feature type="domain" description="Histone deacetylase" evidence="4">
    <location>
        <begin position="95"/>
        <end position="360"/>
    </location>
</feature>
<name>A0A7W9FFN2_9CAUL</name>
<dbReference type="Pfam" id="PF00850">
    <property type="entry name" value="Hist_deacetyl"/>
    <property type="match status" value="1"/>
</dbReference>
<accession>A0A7W9FFN2</accession>
<dbReference type="GO" id="GO:0016787">
    <property type="term" value="F:hydrolase activity"/>
    <property type="evidence" value="ECO:0007669"/>
    <property type="project" value="UniProtKB-KW"/>
</dbReference>
<dbReference type="InterPro" id="IPR023696">
    <property type="entry name" value="Ureohydrolase_dom_sf"/>
</dbReference>
<dbReference type="GO" id="GO:0040029">
    <property type="term" value="P:epigenetic regulation of gene expression"/>
    <property type="evidence" value="ECO:0007669"/>
    <property type="project" value="TreeGrafter"/>
</dbReference>